<feature type="compositionally biased region" description="Polar residues" evidence="1">
    <location>
        <begin position="562"/>
        <end position="576"/>
    </location>
</feature>
<feature type="region of interest" description="Disordered" evidence="1">
    <location>
        <begin position="127"/>
        <end position="147"/>
    </location>
</feature>
<organism evidence="2 3">
    <name type="scientific">Zootermopsis nevadensis</name>
    <name type="common">Dampwood termite</name>
    <dbReference type="NCBI Taxonomy" id="136037"/>
    <lineage>
        <taxon>Eukaryota</taxon>
        <taxon>Metazoa</taxon>
        <taxon>Ecdysozoa</taxon>
        <taxon>Arthropoda</taxon>
        <taxon>Hexapoda</taxon>
        <taxon>Insecta</taxon>
        <taxon>Pterygota</taxon>
        <taxon>Neoptera</taxon>
        <taxon>Polyneoptera</taxon>
        <taxon>Dictyoptera</taxon>
        <taxon>Blattodea</taxon>
        <taxon>Blattoidea</taxon>
        <taxon>Termitoidae</taxon>
        <taxon>Termopsidae</taxon>
        <taxon>Zootermopsis</taxon>
    </lineage>
</organism>
<feature type="region of interest" description="Disordered" evidence="1">
    <location>
        <begin position="415"/>
        <end position="449"/>
    </location>
</feature>
<evidence type="ECO:0000313" key="3">
    <source>
        <dbReference type="Proteomes" id="UP000027135"/>
    </source>
</evidence>
<dbReference type="Proteomes" id="UP000027135">
    <property type="component" value="Unassembled WGS sequence"/>
</dbReference>
<accession>A0A067RSZ6</accession>
<feature type="region of interest" description="Disordered" evidence="1">
    <location>
        <begin position="269"/>
        <end position="289"/>
    </location>
</feature>
<reference evidence="2 3" key="1">
    <citation type="journal article" date="2014" name="Nat. Commun.">
        <title>Molecular traces of alternative social organization in a termite genome.</title>
        <authorList>
            <person name="Terrapon N."/>
            <person name="Li C."/>
            <person name="Robertson H.M."/>
            <person name="Ji L."/>
            <person name="Meng X."/>
            <person name="Booth W."/>
            <person name="Chen Z."/>
            <person name="Childers C.P."/>
            <person name="Glastad K.M."/>
            <person name="Gokhale K."/>
            <person name="Gowin J."/>
            <person name="Gronenberg W."/>
            <person name="Hermansen R.A."/>
            <person name="Hu H."/>
            <person name="Hunt B.G."/>
            <person name="Huylmans A.K."/>
            <person name="Khalil S.M."/>
            <person name="Mitchell R.D."/>
            <person name="Munoz-Torres M.C."/>
            <person name="Mustard J.A."/>
            <person name="Pan H."/>
            <person name="Reese J.T."/>
            <person name="Scharf M.E."/>
            <person name="Sun F."/>
            <person name="Vogel H."/>
            <person name="Xiao J."/>
            <person name="Yang W."/>
            <person name="Yang Z."/>
            <person name="Yang Z."/>
            <person name="Zhou J."/>
            <person name="Zhu J."/>
            <person name="Brent C.S."/>
            <person name="Elsik C.G."/>
            <person name="Goodisman M.A."/>
            <person name="Liberles D.A."/>
            <person name="Roe R.M."/>
            <person name="Vargo E.L."/>
            <person name="Vilcinskas A."/>
            <person name="Wang J."/>
            <person name="Bornberg-Bauer E."/>
            <person name="Korb J."/>
            <person name="Zhang G."/>
            <person name="Liebig J."/>
        </authorList>
    </citation>
    <scope>NUCLEOTIDE SEQUENCE [LARGE SCALE GENOMIC DNA]</scope>
    <source>
        <tissue evidence="2">Whole organism</tissue>
    </source>
</reference>
<name>A0A067RSZ6_ZOONE</name>
<sequence>MNGIRDLVRWCINTVYMACSRVANYVRRNDFPQSGHDMIEGGDNVTPRAPTLAEGRQSITTVVMDLSQWLTRAANAAFCIDSEDTVNVYVTENEFVANSESDTRGPRPLERPIQVIPQNVIAIFRDSSDGRDANEDSTGSSDVPSLRPRYRLPRREYQRYPRRIYQRNHTRRQNKTRTPGTRAICQDRGTQTNEINDSGISDGPHHSRRENAVVNGQNLLERVVVPEGTDASVSGVRGRLVTKRNSPKDTRCNERRILDRDRPSLREHEVKVETNRGGRKSRGVPSLRKGFSSVKKGFRWIKRAVTKKCRKGTDEVSQQITRKPTTRRNDEERQQTSEIINREITVSPDYLRRRNALYHGRNVRKNEVIPRGTDPSVSGDRHLVTKPNTAKNTHHEERRLRDTVNPLVREQVADVGTHEEGQGSSGVPLVPSAQSPSKQGTPEIPRGVANSNSTQIAEEIYHDTQQTSEINNSEITVGPHHSRRGNALNHGQNAREHVVIPRGTDPSVSGDRQLVTKPNMAMCLVNSYGSYDLSNFPRLREESNHDGAKRQARMPGPVASAGPSNGSRSQQITELN</sequence>
<proteinExistence type="predicted"/>
<dbReference type="AlphaFoldDB" id="A0A067RSZ6"/>
<gene>
    <name evidence="2" type="ORF">L798_10808</name>
</gene>
<feature type="region of interest" description="Disordered" evidence="1">
    <location>
        <begin position="367"/>
        <end position="399"/>
    </location>
</feature>
<feature type="region of interest" description="Disordered" evidence="1">
    <location>
        <begin position="312"/>
        <end position="337"/>
    </location>
</feature>
<dbReference type="InParanoid" id="A0A067RSZ6"/>
<feature type="compositionally biased region" description="Basic and acidic residues" evidence="1">
    <location>
        <begin position="538"/>
        <end position="549"/>
    </location>
</feature>
<dbReference type="EMBL" id="KK852435">
    <property type="protein sequence ID" value="KDR23935.1"/>
    <property type="molecule type" value="Genomic_DNA"/>
</dbReference>
<feature type="region of interest" description="Disordered" evidence="1">
    <location>
        <begin position="538"/>
        <end position="576"/>
    </location>
</feature>
<protein>
    <submittedName>
        <fullName evidence="2">Uncharacterized protein</fullName>
    </submittedName>
</protein>
<evidence type="ECO:0000313" key="2">
    <source>
        <dbReference type="EMBL" id="KDR23935.1"/>
    </source>
</evidence>
<keyword evidence="3" id="KW-1185">Reference proteome</keyword>
<evidence type="ECO:0000256" key="1">
    <source>
        <dbReference type="SAM" id="MobiDB-lite"/>
    </source>
</evidence>